<protein>
    <submittedName>
        <fullName evidence="2">Sel1 domain protein</fullName>
    </submittedName>
</protein>
<dbReference type="InterPro" id="IPR011990">
    <property type="entry name" value="TPR-like_helical_dom_sf"/>
</dbReference>
<accession>R4YKK0</accession>
<gene>
    <name evidence="2" type="ORF">OLEAN_C06540</name>
</gene>
<evidence type="ECO:0000313" key="3">
    <source>
        <dbReference type="Proteomes" id="UP000032749"/>
    </source>
</evidence>
<dbReference type="Proteomes" id="UP000032749">
    <property type="component" value="Chromosome"/>
</dbReference>
<sequence>MKQIQVLLLLLLLSFNLTVDATELTLAERFKAAELLETSDPVAALPLYQELVEQDYTEAKVRLAALLSAGLSDKGTEEENFHQSIKLLHEAANEGSIKAYYGLYVMNHGAASLTPDSDVALSWLIKAAEAGEPRGQSQLGYFYDKGVIVKQDIKKAIYWYKEAIKNNSNSARYNLASVYLDGQSNTPQKIKEATSLYLVAAKQGDDDSKVALGGIYYSDKYGQKNEQQAFYWLNAAASNGNSYGKTGLASCYRYGVGTDIDYKKALNLYQYSADFNNDPTSRYRLAEMHMLGLGTKVDLKKAREIFLQLGNDGYPDGTTAVAQVDKLIAEKAD</sequence>
<dbReference type="PANTHER" id="PTHR11102:SF160">
    <property type="entry name" value="ERAD-ASSOCIATED E3 UBIQUITIN-PROTEIN LIGASE COMPONENT HRD3"/>
    <property type="match status" value="1"/>
</dbReference>
<feature type="signal peptide" evidence="1">
    <location>
        <begin position="1"/>
        <end position="21"/>
    </location>
</feature>
<dbReference type="STRING" id="698738.OLEAN_C06540"/>
<dbReference type="Gene3D" id="1.25.40.10">
    <property type="entry name" value="Tetratricopeptide repeat domain"/>
    <property type="match status" value="2"/>
</dbReference>
<organism evidence="2 3">
    <name type="scientific">Oleispira antarctica RB-8</name>
    <dbReference type="NCBI Taxonomy" id="698738"/>
    <lineage>
        <taxon>Bacteria</taxon>
        <taxon>Pseudomonadati</taxon>
        <taxon>Pseudomonadota</taxon>
        <taxon>Gammaproteobacteria</taxon>
        <taxon>Oceanospirillales</taxon>
        <taxon>Oceanospirillaceae</taxon>
        <taxon>Oleispira</taxon>
    </lineage>
</organism>
<dbReference type="HOGENOM" id="CLU_833767_0_0_6"/>
<dbReference type="InterPro" id="IPR006597">
    <property type="entry name" value="Sel1-like"/>
</dbReference>
<dbReference type="SMART" id="SM00671">
    <property type="entry name" value="SEL1"/>
    <property type="match status" value="7"/>
</dbReference>
<dbReference type="InterPro" id="IPR050767">
    <property type="entry name" value="Sel1_AlgK"/>
</dbReference>
<dbReference type="Pfam" id="PF08238">
    <property type="entry name" value="Sel1"/>
    <property type="match status" value="7"/>
</dbReference>
<keyword evidence="1" id="KW-0732">Signal</keyword>
<evidence type="ECO:0000256" key="1">
    <source>
        <dbReference type="SAM" id="SignalP"/>
    </source>
</evidence>
<evidence type="ECO:0000313" key="2">
    <source>
        <dbReference type="EMBL" id="CCK74830.1"/>
    </source>
</evidence>
<name>R4YKK0_OLEAN</name>
<dbReference type="EMBL" id="FO203512">
    <property type="protein sequence ID" value="CCK74830.1"/>
    <property type="molecule type" value="Genomic_DNA"/>
</dbReference>
<dbReference type="AlphaFoldDB" id="R4YKK0"/>
<dbReference type="SUPFAM" id="SSF81901">
    <property type="entry name" value="HCP-like"/>
    <property type="match status" value="2"/>
</dbReference>
<proteinExistence type="predicted"/>
<reference evidence="2 3" key="1">
    <citation type="journal article" date="2013" name="Nat. Commun.">
        <title>Genome sequence and functional genomic analysis of the oil-degrading bacterium Oleispira antarctica.</title>
        <authorList>
            <person name="Kube M."/>
            <person name="Chernikova T.N."/>
            <person name="Al-Ramahi Y."/>
            <person name="Beloqui A."/>
            <person name="Lopez-Cortez N."/>
            <person name="Guazzaroni M.E."/>
            <person name="Heipieper H.J."/>
            <person name="Klages S."/>
            <person name="Kotsyurbenko O.R."/>
            <person name="Langer I."/>
            <person name="Nechitaylo T.Y."/>
            <person name="Lunsdorf H."/>
            <person name="Fernandez M."/>
            <person name="Juarez S."/>
            <person name="Ciordia S."/>
            <person name="Singer A."/>
            <person name="Kagan O."/>
            <person name="Egorova O."/>
            <person name="Petit P.A."/>
            <person name="Stogios P."/>
            <person name="Kim Y."/>
            <person name="Tchigvintsev A."/>
            <person name="Flick R."/>
            <person name="Denaro R."/>
            <person name="Genovese M."/>
            <person name="Albar J.P."/>
            <person name="Reva O.N."/>
            <person name="Martinez-Gomariz M."/>
            <person name="Tran H."/>
            <person name="Ferrer M."/>
            <person name="Savchenko A."/>
            <person name="Yakunin A.F."/>
            <person name="Yakimov M.M."/>
            <person name="Golyshina O.V."/>
            <person name="Reinhardt R."/>
            <person name="Golyshin P.N."/>
        </authorList>
    </citation>
    <scope>NUCLEOTIDE SEQUENCE [LARGE SCALE GENOMIC DNA]</scope>
</reference>
<keyword evidence="3" id="KW-1185">Reference proteome</keyword>
<dbReference type="KEGG" id="oai:OLEAN_C06540"/>
<dbReference type="PANTHER" id="PTHR11102">
    <property type="entry name" value="SEL-1-LIKE PROTEIN"/>
    <property type="match status" value="1"/>
</dbReference>
<feature type="chain" id="PRO_5004374208" evidence="1">
    <location>
        <begin position="22"/>
        <end position="333"/>
    </location>
</feature>